<protein>
    <submittedName>
        <fullName evidence="1">Uncharacterized protein</fullName>
    </submittedName>
</protein>
<dbReference type="Proteomes" id="UP000229362">
    <property type="component" value="Unassembled WGS sequence"/>
</dbReference>
<accession>A0A2M6W168</accession>
<reference evidence="2" key="1">
    <citation type="submission" date="2017-09" db="EMBL/GenBank/DDBJ databases">
        <title>Depth-based differentiation of microbial function through sediment-hosted aquifers and enrichment of novel symbionts in the deep terrestrial subsurface.</title>
        <authorList>
            <person name="Probst A.J."/>
            <person name="Ladd B."/>
            <person name="Jarett J.K."/>
            <person name="Geller-Mcgrath D.E."/>
            <person name="Sieber C.M.K."/>
            <person name="Emerson J.B."/>
            <person name="Anantharaman K."/>
            <person name="Thomas B.C."/>
            <person name="Malmstrom R."/>
            <person name="Stieglmeier M."/>
            <person name="Klingl A."/>
            <person name="Woyke T."/>
            <person name="Ryan C.M."/>
            <person name="Banfield J.F."/>
        </authorList>
    </citation>
    <scope>NUCLEOTIDE SEQUENCE [LARGE SCALE GENOMIC DNA]</scope>
</reference>
<organism evidence="1 2">
    <name type="scientific">Candidatus Magasanikbacteria bacterium CG10_big_fil_rev_8_21_14_0_10_43_6</name>
    <dbReference type="NCBI Taxonomy" id="1974650"/>
    <lineage>
        <taxon>Bacteria</taxon>
        <taxon>Candidatus Magasanikiibacteriota</taxon>
    </lineage>
</organism>
<dbReference type="AlphaFoldDB" id="A0A2M6W168"/>
<dbReference type="EMBL" id="PFBZ01000117">
    <property type="protein sequence ID" value="PIT86511.1"/>
    <property type="molecule type" value="Genomic_DNA"/>
</dbReference>
<sequence length="80" mass="8780">MARVVHFNEGHLDPRYGYSGFARVCFEKCGSGPFLLLAVVASSADLPADVDPQGLTFPLAQIERISDKMTFYVPQVMLTS</sequence>
<name>A0A2M6W168_9BACT</name>
<proteinExistence type="predicted"/>
<evidence type="ECO:0000313" key="2">
    <source>
        <dbReference type="Proteomes" id="UP000229362"/>
    </source>
</evidence>
<comment type="caution">
    <text evidence="1">The sequence shown here is derived from an EMBL/GenBank/DDBJ whole genome shotgun (WGS) entry which is preliminary data.</text>
</comment>
<evidence type="ECO:0000313" key="1">
    <source>
        <dbReference type="EMBL" id="PIT86511.1"/>
    </source>
</evidence>
<gene>
    <name evidence="1" type="ORF">COU33_02735</name>
</gene>